<dbReference type="SUPFAM" id="SSF58104">
    <property type="entry name" value="Methyl-accepting chemotaxis protein (MCP) signaling domain"/>
    <property type="match status" value="1"/>
</dbReference>
<dbReference type="Proteomes" id="UP000216411">
    <property type="component" value="Unassembled WGS sequence"/>
</dbReference>
<evidence type="ECO:0000256" key="3">
    <source>
        <dbReference type="ARBA" id="ARBA00022500"/>
    </source>
</evidence>
<dbReference type="GO" id="GO:0006935">
    <property type="term" value="P:chemotaxis"/>
    <property type="evidence" value="ECO:0007669"/>
    <property type="project" value="UniProtKB-KW"/>
</dbReference>
<dbReference type="RefSeq" id="WP_094376228.1">
    <property type="nucleotide sequence ID" value="NZ_NOKA02000017.1"/>
</dbReference>
<keyword evidence="3" id="KW-0145">Chemotaxis</keyword>
<evidence type="ECO:0000256" key="7">
    <source>
        <dbReference type="ARBA" id="ARBA00023224"/>
    </source>
</evidence>
<evidence type="ECO:0000256" key="1">
    <source>
        <dbReference type="ARBA" id="ARBA00004651"/>
    </source>
</evidence>
<dbReference type="GO" id="GO:0005886">
    <property type="term" value="C:plasma membrane"/>
    <property type="evidence" value="ECO:0007669"/>
    <property type="project" value="UniProtKB-SubCell"/>
</dbReference>
<evidence type="ECO:0000256" key="10">
    <source>
        <dbReference type="SAM" id="MobiDB-lite"/>
    </source>
</evidence>
<dbReference type="OrthoDB" id="5449717at2"/>
<evidence type="ECO:0000259" key="12">
    <source>
        <dbReference type="PROSITE" id="PS50111"/>
    </source>
</evidence>
<dbReference type="PROSITE" id="PS50111">
    <property type="entry name" value="CHEMOTAXIS_TRANSDUC_2"/>
    <property type="match status" value="1"/>
</dbReference>
<evidence type="ECO:0000256" key="6">
    <source>
        <dbReference type="ARBA" id="ARBA00023136"/>
    </source>
</evidence>
<dbReference type="CDD" id="cd11386">
    <property type="entry name" value="MCP_signal"/>
    <property type="match status" value="1"/>
</dbReference>
<keyword evidence="2" id="KW-1003">Cell membrane</keyword>
<evidence type="ECO:0000256" key="2">
    <source>
        <dbReference type="ARBA" id="ARBA00022475"/>
    </source>
</evidence>
<reference evidence="13 14" key="1">
    <citation type="journal article" date="2017" name="Genome Announc.">
        <title>Draft Genome Sequence of a Sporulating and Motile Strain of Lachnotalea glycerini Isolated from Water in Quebec City, Canada.</title>
        <authorList>
            <person name="Maheux A.F."/>
            <person name="Boudreau D.K."/>
            <person name="Berube E."/>
            <person name="Boissinot M."/>
            <person name="Raymond F."/>
            <person name="Brodeur S."/>
            <person name="Corbeil J."/>
            <person name="Isabel S."/>
            <person name="Omar R.F."/>
            <person name="Bergeron M.G."/>
        </authorList>
    </citation>
    <scope>NUCLEOTIDE SEQUENCE [LARGE SCALE GENOMIC DNA]</scope>
    <source>
        <strain evidence="13 14">CCRI-19302</strain>
    </source>
</reference>
<keyword evidence="4 11" id="KW-0812">Transmembrane</keyword>
<dbReference type="SUPFAM" id="SSF103190">
    <property type="entry name" value="Sensory domain-like"/>
    <property type="match status" value="1"/>
</dbReference>
<dbReference type="AlphaFoldDB" id="A0A371JF16"/>
<dbReference type="InterPro" id="IPR004089">
    <property type="entry name" value="MCPsignal_dom"/>
</dbReference>
<evidence type="ECO:0000313" key="14">
    <source>
        <dbReference type="Proteomes" id="UP000216411"/>
    </source>
</evidence>
<dbReference type="SMART" id="SM00283">
    <property type="entry name" value="MA"/>
    <property type="match status" value="1"/>
</dbReference>
<dbReference type="Gene3D" id="1.10.287.950">
    <property type="entry name" value="Methyl-accepting chemotaxis protein"/>
    <property type="match status" value="1"/>
</dbReference>
<keyword evidence="7 8" id="KW-0807">Transducer</keyword>
<evidence type="ECO:0000256" key="8">
    <source>
        <dbReference type="PROSITE-ProRule" id="PRU00284"/>
    </source>
</evidence>
<dbReference type="PANTHER" id="PTHR32089">
    <property type="entry name" value="METHYL-ACCEPTING CHEMOTAXIS PROTEIN MCPB"/>
    <property type="match status" value="1"/>
</dbReference>
<dbReference type="InterPro" id="IPR033479">
    <property type="entry name" value="dCache_1"/>
</dbReference>
<keyword evidence="9" id="KW-0175">Coiled coil</keyword>
<evidence type="ECO:0000256" key="9">
    <source>
        <dbReference type="SAM" id="Coils"/>
    </source>
</evidence>
<comment type="subcellular location">
    <subcellularLocation>
        <location evidence="1">Cell membrane</location>
        <topology evidence="1">Multi-pass membrane protein</topology>
    </subcellularLocation>
</comment>
<name>A0A371JF16_9FIRM</name>
<feature type="coiled-coil region" evidence="9">
    <location>
        <begin position="52"/>
        <end position="79"/>
    </location>
</feature>
<dbReference type="CDD" id="cd12914">
    <property type="entry name" value="PDC1_DGC_like"/>
    <property type="match status" value="1"/>
</dbReference>
<feature type="domain" description="Methyl-accepting transducer" evidence="12">
    <location>
        <begin position="439"/>
        <end position="710"/>
    </location>
</feature>
<dbReference type="Gene3D" id="3.30.450.20">
    <property type="entry name" value="PAS domain"/>
    <property type="match status" value="1"/>
</dbReference>
<accession>A0A371JF16</accession>
<dbReference type="PANTHER" id="PTHR32089:SF112">
    <property type="entry name" value="LYSOZYME-LIKE PROTEIN-RELATED"/>
    <property type="match status" value="1"/>
</dbReference>
<dbReference type="Pfam" id="PF02743">
    <property type="entry name" value="dCache_1"/>
    <property type="match status" value="1"/>
</dbReference>
<dbReference type="GO" id="GO:0007165">
    <property type="term" value="P:signal transduction"/>
    <property type="evidence" value="ECO:0007669"/>
    <property type="project" value="UniProtKB-KW"/>
</dbReference>
<organism evidence="13 14">
    <name type="scientific">Lachnotalea glycerini</name>
    <dbReference type="NCBI Taxonomy" id="1763509"/>
    <lineage>
        <taxon>Bacteria</taxon>
        <taxon>Bacillati</taxon>
        <taxon>Bacillota</taxon>
        <taxon>Clostridia</taxon>
        <taxon>Lachnospirales</taxon>
        <taxon>Lachnospiraceae</taxon>
        <taxon>Lachnotalea</taxon>
    </lineage>
</organism>
<keyword evidence="6 11" id="KW-0472">Membrane</keyword>
<feature type="transmembrane region" description="Helical" evidence="11">
    <location>
        <begin position="290"/>
        <end position="313"/>
    </location>
</feature>
<keyword evidence="5 11" id="KW-1133">Transmembrane helix</keyword>
<dbReference type="EMBL" id="NOKA02000017">
    <property type="protein sequence ID" value="RDY31352.1"/>
    <property type="molecule type" value="Genomic_DNA"/>
</dbReference>
<gene>
    <name evidence="13" type="ORF">CG710_010145</name>
</gene>
<keyword evidence="14" id="KW-1185">Reference proteome</keyword>
<feature type="transmembrane region" description="Helical" evidence="11">
    <location>
        <begin position="12"/>
        <end position="36"/>
    </location>
</feature>
<dbReference type="Pfam" id="PF00015">
    <property type="entry name" value="MCPsignal"/>
    <property type="match status" value="1"/>
</dbReference>
<evidence type="ECO:0000256" key="5">
    <source>
        <dbReference type="ARBA" id="ARBA00022989"/>
    </source>
</evidence>
<protein>
    <submittedName>
        <fullName evidence="13">Methyl-accepting chemotaxis protein</fullName>
    </submittedName>
</protein>
<dbReference type="InterPro" id="IPR029151">
    <property type="entry name" value="Sensor-like_sf"/>
</dbReference>
<sequence>MERKQKIKKSSLLFKNVLINLVIVIGLIVTIVTILYQLSAREITREIEEQIHLKLESAKDDIENTRTNQEQQLSILSNTSDVEEIMYGHDASNFRNQVDELLESYQFMENVLLIDSTGKVLFDSGNKETSELDLSSRAYFQESIKGNTAHSDILVSQGTGNLIEVVSVPIERSGKVIGVLATSMNIDYIKSVLQEIKVEESGYAFLLDENGNFIYHPNSELINTSMTEAGVLELNEAWPDMQAGKEGVVYYTYDGVKKMTLYLPIGSWTLSINAVKSEYLSAVNAMLQEILIIGFVMLILASGASALNSYLTVKKIKKVQKVMGVVTRGDMTVQVEEQNLKKCWEILNCDKTECPGYKNENLKCWEMSNTLCRGEVQADAIAKIDNCKKCHVFEASEGDELGQMTRSLSVMIKTMRNLIFNISQIAEQLSSSSQELSSASEETTTSAESISERMEEMSSNAQNQTEYVESINLMAHEMNSKLYDSVGKINHMAEEAGIVNQKAKAGEEKIGDTINGMEQIKSHTKKIESVMDELIQQSAEIGNINSMITSIAEETNLLSLNASIEAARAGENGKGFGVVADEIGKLASQSQESAKGISMLIERITESIQSASDLMHTETEFVQEGIQSVQESKTAFEEIAHTVYELVDKMKEVVDFVETVRGSSVSVTEAMEKMAGIIEESGSDVEEITASTEEQTSVSEEIARSATELAQMAEELMKAVSEFKV</sequence>
<evidence type="ECO:0000256" key="11">
    <source>
        <dbReference type="SAM" id="Phobius"/>
    </source>
</evidence>
<feature type="region of interest" description="Disordered" evidence="10">
    <location>
        <begin position="433"/>
        <end position="463"/>
    </location>
</feature>
<proteinExistence type="predicted"/>
<evidence type="ECO:0000313" key="13">
    <source>
        <dbReference type="EMBL" id="RDY31352.1"/>
    </source>
</evidence>
<feature type="compositionally biased region" description="Low complexity" evidence="10">
    <location>
        <begin position="433"/>
        <end position="449"/>
    </location>
</feature>
<comment type="caution">
    <text evidence="13">The sequence shown here is derived from an EMBL/GenBank/DDBJ whole genome shotgun (WGS) entry which is preliminary data.</text>
</comment>
<evidence type="ECO:0000256" key="4">
    <source>
        <dbReference type="ARBA" id="ARBA00022692"/>
    </source>
</evidence>
<dbReference type="CDD" id="cd12912">
    <property type="entry name" value="PDC2_MCP_like"/>
    <property type="match status" value="1"/>
</dbReference>